<keyword evidence="3" id="KW-1185">Reference proteome</keyword>
<evidence type="ECO:0000313" key="2">
    <source>
        <dbReference type="EMBL" id="MFI1966394.1"/>
    </source>
</evidence>
<comment type="caution">
    <text evidence="2">The sequence shown here is derived from an EMBL/GenBank/DDBJ whole genome shotgun (WGS) entry which is preliminary data.</text>
</comment>
<accession>A0ABW7UUZ3</accession>
<reference evidence="2 3" key="1">
    <citation type="submission" date="2024-10" db="EMBL/GenBank/DDBJ databases">
        <title>The Natural Products Discovery Center: Release of the First 8490 Sequenced Strains for Exploring Actinobacteria Biosynthetic Diversity.</title>
        <authorList>
            <person name="Kalkreuter E."/>
            <person name="Kautsar S.A."/>
            <person name="Yang D."/>
            <person name="Bader C.D."/>
            <person name="Teijaro C.N."/>
            <person name="Fluegel L."/>
            <person name="Davis C.M."/>
            <person name="Simpson J.R."/>
            <person name="Lauterbach L."/>
            <person name="Steele A.D."/>
            <person name="Gui C."/>
            <person name="Meng S."/>
            <person name="Li G."/>
            <person name="Viehrig K."/>
            <person name="Ye F."/>
            <person name="Su P."/>
            <person name="Kiefer A.F."/>
            <person name="Nichols A."/>
            <person name="Cepeda A.J."/>
            <person name="Yan W."/>
            <person name="Fan B."/>
            <person name="Jiang Y."/>
            <person name="Adhikari A."/>
            <person name="Zheng C.-J."/>
            <person name="Schuster L."/>
            <person name="Cowan T.M."/>
            <person name="Smanski M.J."/>
            <person name="Chevrette M.G."/>
            <person name="De Carvalho L.P.S."/>
            <person name="Shen B."/>
        </authorList>
    </citation>
    <scope>NUCLEOTIDE SEQUENCE [LARGE SCALE GENOMIC DNA]</scope>
    <source>
        <strain evidence="2 3">NPDC020327</strain>
    </source>
</reference>
<dbReference type="Pfam" id="PF00496">
    <property type="entry name" value="SBP_bac_5"/>
    <property type="match status" value="1"/>
</dbReference>
<dbReference type="Gene3D" id="3.10.105.10">
    <property type="entry name" value="Dipeptide-binding Protein, Domain 3"/>
    <property type="match status" value="1"/>
</dbReference>
<dbReference type="RefSeq" id="WP_157859069.1">
    <property type="nucleotide sequence ID" value="NZ_JBIRWE010000008.1"/>
</dbReference>
<protein>
    <submittedName>
        <fullName evidence="2">ABC transporter substrate-binding protein</fullName>
    </submittedName>
</protein>
<dbReference type="CDD" id="cd08509">
    <property type="entry name" value="PBP2_TmCBP_oligosaccharides_like"/>
    <property type="match status" value="1"/>
</dbReference>
<gene>
    <name evidence="2" type="ORF">ACH429_20180</name>
</gene>
<proteinExistence type="predicted"/>
<name>A0ABW7UUZ3_9ACTN</name>
<dbReference type="Proteomes" id="UP001611548">
    <property type="component" value="Unassembled WGS sequence"/>
</dbReference>
<dbReference type="PIRSF" id="PIRSF002741">
    <property type="entry name" value="MppA"/>
    <property type="match status" value="1"/>
</dbReference>
<dbReference type="InterPro" id="IPR030678">
    <property type="entry name" value="Peptide/Ni-bd"/>
</dbReference>
<dbReference type="InterPro" id="IPR000914">
    <property type="entry name" value="SBP_5_dom"/>
</dbReference>
<dbReference type="PANTHER" id="PTHR30290">
    <property type="entry name" value="PERIPLASMIC BINDING COMPONENT OF ABC TRANSPORTER"/>
    <property type="match status" value="1"/>
</dbReference>
<dbReference type="SUPFAM" id="SSF53850">
    <property type="entry name" value="Periplasmic binding protein-like II"/>
    <property type="match status" value="1"/>
</dbReference>
<dbReference type="EMBL" id="JBIRWE010000008">
    <property type="protein sequence ID" value="MFI1966394.1"/>
    <property type="molecule type" value="Genomic_DNA"/>
</dbReference>
<feature type="domain" description="Solute-binding protein family 5" evidence="1">
    <location>
        <begin position="29"/>
        <end position="386"/>
    </location>
</feature>
<sequence length="501" mass="55630">MTTGGTATQGTRIYMFQSLMGIDNLKGGEFTPWLASAQEMSKDGRTLTITLDKRATWSDGKPVTAEDVVFTFDLVKKTPALNGTGISFETVEAKDDKTVVMTFEKAAFTQVPGILKQYIVPKKHWEGKNPVTFTNPKPVGSGPYTLERFNPKQVTLQLRDDYWRSDTIKVKHIQLPVVNAATEISQMMSGKQDVSGGAIANLEKLYIQKDPKKNGYFYPSYGFLSMFFNHDRPQLQNVHLRKAMSLAMDREQQIKLVTALGANPISQTGLDAETQSKWLDPAYKEPVEQDLAAAKSELKKAGYTLRGGKAVDAKGKPLALKYIEVSDFADSVQRARVIASQLMKIGVKVTVQPLAIATYNEAKAKGEFDLAASGYAYGAVPWQVYNSMLNSQFAGSADGKKPAQTNNFLRWRDDKTDRLLDEMASSGDEKKQIEATRKLEKVIVDEVPYVTLSSITAGCAWSNRNWTGWPSEKDDPYTYCAPWYDGPEFEEVLSRLKPAGS</sequence>
<dbReference type="Gene3D" id="3.40.190.10">
    <property type="entry name" value="Periplasmic binding protein-like II"/>
    <property type="match status" value="1"/>
</dbReference>
<dbReference type="InterPro" id="IPR039424">
    <property type="entry name" value="SBP_5"/>
</dbReference>
<evidence type="ECO:0000259" key="1">
    <source>
        <dbReference type="Pfam" id="PF00496"/>
    </source>
</evidence>
<dbReference type="Gene3D" id="3.90.76.10">
    <property type="entry name" value="Dipeptide-binding Protein, Domain 1"/>
    <property type="match status" value="1"/>
</dbReference>
<organism evidence="2 3">
    <name type="scientific">Streptomyces pathocidini</name>
    <dbReference type="NCBI Taxonomy" id="1650571"/>
    <lineage>
        <taxon>Bacteria</taxon>
        <taxon>Bacillati</taxon>
        <taxon>Actinomycetota</taxon>
        <taxon>Actinomycetes</taxon>
        <taxon>Kitasatosporales</taxon>
        <taxon>Streptomycetaceae</taxon>
        <taxon>Streptomyces</taxon>
    </lineage>
</organism>
<evidence type="ECO:0000313" key="3">
    <source>
        <dbReference type="Proteomes" id="UP001611548"/>
    </source>
</evidence>